<name>B2TP42_CLOBB</name>
<sequence length="45" mass="5478">MLRSKFGLPYLVEKYKCNCFKEALEQLEKQYNDMLDECKGFFTLY</sequence>
<reference evidence="1" key="2">
    <citation type="submission" date="2009-08" db="EMBL/GenBank/DDBJ databases">
        <authorList>
            <person name="Shrivastava S."/>
            <person name="Brinkac L.M."/>
            <person name="Dodson R.J."/>
            <person name="Harkins D.M."/>
            <person name="Durkin A.S."/>
            <person name="Sutton G."/>
        </authorList>
    </citation>
    <scope>NUCLEOTIDE SEQUENCE</scope>
    <source>
        <strain evidence="1">Eklund 17B</strain>
    </source>
</reference>
<organism evidence="1">
    <name type="scientific">Clostridium botulinum (strain Eklund 17B / Type B)</name>
    <dbReference type="NCBI Taxonomy" id="935198"/>
    <lineage>
        <taxon>Bacteria</taxon>
        <taxon>Bacillati</taxon>
        <taxon>Bacillota</taxon>
        <taxon>Clostridia</taxon>
        <taxon>Eubacteriales</taxon>
        <taxon>Clostridiaceae</taxon>
        <taxon>Clostridium</taxon>
    </lineage>
</organism>
<reference evidence="1" key="1">
    <citation type="submission" date="2009-06" db="EMBL/GenBank/DDBJ databases">
        <authorList>
            <consortium name="US DOE Joint Genome Institute (JGI-PGF)"/>
            <person name="Lucas S."/>
            <person name="Copeland A."/>
            <person name="Lapidus A."/>
            <person name="Glavina del Rio T."/>
            <person name="Dalin E."/>
            <person name="Tice H."/>
            <person name="Bruce D."/>
            <person name="Goodwin L."/>
            <person name="Pitluck S."/>
            <person name="Kyrpides N."/>
            <person name="Mavromatis K."/>
            <person name="Ivanova N."/>
            <person name="Saunders E."/>
            <person name="Brettin T."/>
            <person name="Detter J.C."/>
            <person name="Han C."/>
            <person name="Larimer F."/>
            <person name="Land M."/>
            <person name="Hauser L."/>
            <person name="Markowitz V."/>
            <person name="Cheng J.-F."/>
            <person name="Hugenholtz P."/>
            <person name="Woyke T."/>
            <person name="Wu D."/>
            <person name="Gronow S."/>
            <person name="Klenk H.-P."/>
            <person name="Eisen J.A."/>
        </authorList>
    </citation>
    <scope>NUCLEOTIDE SEQUENCE</scope>
    <source>
        <strain evidence="1">Eklund 17B</strain>
    </source>
</reference>
<accession>B2TP42</accession>
<proteinExistence type="predicted"/>
<protein>
    <submittedName>
        <fullName evidence="1">Uncharacterized protein</fullName>
    </submittedName>
</protein>
<evidence type="ECO:0000313" key="1">
    <source>
        <dbReference type="EMBL" id="ACD22536.1"/>
    </source>
</evidence>
<dbReference type="HOGENOM" id="CLU_3197934_0_0_9"/>
<dbReference type="EMBL" id="CP001056">
    <property type="protein sequence ID" value="ACD22536.1"/>
    <property type="molecule type" value="Genomic_DNA"/>
</dbReference>
<dbReference type="AlphaFoldDB" id="B2TP42"/>
<accession>U4P8H3</accession>
<gene>
    <name evidence="1" type="ordered locus">CLL_A2812</name>
</gene>
<dbReference type="KEGG" id="cbk:CLL_A2812"/>